<dbReference type="InterPro" id="IPR036612">
    <property type="entry name" value="KH_dom_type_1_sf"/>
</dbReference>
<dbReference type="GO" id="GO:0005886">
    <property type="term" value="C:plasma membrane"/>
    <property type="evidence" value="ECO:0007669"/>
    <property type="project" value="UniProtKB-UniRule"/>
</dbReference>
<dbReference type="InterPro" id="IPR006675">
    <property type="entry name" value="HDIG_dom"/>
</dbReference>
<keyword evidence="1 5" id="KW-0540">Nuclease</keyword>
<name>A0A1F5ZK75_9BACT</name>
<dbReference type="PANTHER" id="PTHR12826">
    <property type="entry name" value="RIBONUCLEASE Y"/>
    <property type="match status" value="1"/>
</dbReference>
<dbReference type="SUPFAM" id="SSF54791">
    <property type="entry name" value="Eukaryotic type KH-domain (KH-domain type I)"/>
    <property type="match status" value="1"/>
</dbReference>
<evidence type="ECO:0000256" key="1">
    <source>
        <dbReference type="ARBA" id="ARBA00022722"/>
    </source>
</evidence>
<reference evidence="9 10" key="1">
    <citation type="journal article" date="2016" name="Nat. Commun.">
        <title>Thousands of microbial genomes shed light on interconnected biogeochemical processes in an aquifer system.</title>
        <authorList>
            <person name="Anantharaman K."/>
            <person name="Brown C.T."/>
            <person name="Hug L.A."/>
            <person name="Sharon I."/>
            <person name="Castelle C.J."/>
            <person name="Probst A.J."/>
            <person name="Thomas B.C."/>
            <person name="Singh A."/>
            <person name="Wilkins M.J."/>
            <person name="Karaoz U."/>
            <person name="Brodie E.L."/>
            <person name="Williams K.H."/>
            <person name="Hubbard S.S."/>
            <person name="Banfield J.F."/>
        </authorList>
    </citation>
    <scope>NUCLEOTIDE SEQUENCE [LARGE SCALE GENOMIC DNA]</scope>
</reference>
<comment type="function">
    <text evidence="5">Endoribonuclease that initiates mRNA decay.</text>
</comment>
<organism evidence="9 10">
    <name type="scientific">Candidatus Gottesmanbacteria bacterium RIFCSPHIGHO2_02_FULL_39_11</name>
    <dbReference type="NCBI Taxonomy" id="1798382"/>
    <lineage>
        <taxon>Bacteria</taxon>
        <taxon>Candidatus Gottesmaniibacteriota</taxon>
    </lineage>
</organism>
<evidence type="ECO:0000256" key="4">
    <source>
        <dbReference type="ARBA" id="ARBA00022884"/>
    </source>
</evidence>
<dbReference type="Pfam" id="PF12072">
    <property type="entry name" value="RNase_Y_N"/>
    <property type="match status" value="1"/>
</dbReference>
<dbReference type="EC" id="3.1.-.-" evidence="5 6"/>
<keyword evidence="4 5" id="KW-0694">RNA-binding</keyword>
<evidence type="ECO:0000256" key="5">
    <source>
        <dbReference type="HAMAP-Rule" id="MF_00335"/>
    </source>
</evidence>
<evidence type="ECO:0000256" key="7">
    <source>
        <dbReference type="SAM" id="Coils"/>
    </source>
</evidence>
<dbReference type="SMART" id="SM00471">
    <property type="entry name" value="HDc"/>
    <property type="match status" value="1"/>
</dbReference>
<dbReference type="STRING" id="1798382.A3D77_07960"/>
<evidence type="ECO:0000259" key="8">
    <source>
        <dbReference type="PROSITE" id="PS51831"/>
    </source>
</evidence>
<dbReference type="InterPro" id="IPR006674">
    <property type="entry name" value="HD_domain"/>
</dbReference>
<keyword evidence="3 5" id="KW-0378">Hydrolase</keyword>
<evidence type="ECO:0000256" key="2">
    <source>
        <dbReference type="ARBA" id="ARBA00022759"/>
    </source>
</evidence>
<keyword evidence="7" id="KW-0175">Coiled coil</keyword>
<dbReference type="InterPro" id="IPR022711">
    <property type="entry name" value="RNase_Y_N"/>
</dbReference>
<dbReference type="InterPro" id="IPR004088">
    <property type="entry name" value="KH_dom_type_1"/>
</dbReference>
<accession>A0A1F5ZK75</accession>
<sequence length="433" mass="48671">MRQEIVSIEQKVVGKEENLDRKLNDLIKREGELQKKESDFQKRIDQIEQLKTELIAKLEKAAQLTRDDAKKLILSAVEDKLKEEIAKKIKEAEATAKQDADAKAREILVDAMQHGATDYVPEYTVSTIKITDEDFKGRIIGKEGRNIRAFEMATGVDVDLDEEGVIRLSSFDPFRREVARVSLEKLLRDGRIQPVRIEELVKQTEKEIEKVVYAEGEKLCHSVGVYNMPTDIIALLGRFKYRFSYGQNMIGHTLEETKIGIALANEVGADVNVVRLGCLLHDIGKIITGKDGSHVQLGVELLKKYGMPESVIGCVAAHHEDIPFPSMESVLVYIADAISGSRPGARHEDIQEYVKRLKTLEDITTSFSGVEKAFALQAGRELRVMVDPGKLSDAEMTITAKKIGEEIEKKFPTFPGQIKVTMIREFRVVQTVH</sequence>
<dbReference type="PROSITE" id="PS50084">
    <property type="entry name" value="KH_TYPE_1"/>
    <property type="match status" value="1"/>
</dbReference>
<feature type="domain" description="HD" evidence="8">
    <location>
        <begin position="249"/>
        <end position="341"/>
    </location>
</feature>
<comment type="similarity">
    <text evidence="5">Belongs to the RNase Y family.</text>
</comment>
<dbReference type="Gene3D" id="3.30.1370.10">
    <property type="entry name" value="K Homology domain, type 1"/>
    <property type="match status" value="1"/>
</dbReference>
<proteinExistence type="inferred from homology"/>
<dbReference type="Pfam" id="PF00013">
    <property type="entry name" value="KH_1"/>
    <property type="match status" value="1"/>
</dbReference>
<feature type="coiled-coil region" evidence="7">
    <location>
        <begin position="16"/>
        <end position="102"/>
    </location>
</feature>
<dbReference type="PANTHER" id="PTHR12826:SF15">
    <property type="entry name" value="RIBONUCLEASE Y"/>
    <property type="match status" value="1"/>
</dbReference>
<dbReference type="InterPro" id="IPR003607">
    <property type="entry name" value="HD/PDEase_dom"/>
</dbReference>
<dbReference type="GO" id="GO:0006402">
    <property type="term" value="P:mRNA catabolic process"/>
    <property type="evidence" value="ECO:0007669"/>
    <property type="project" value="UniProtKB-UniRule"/>
</dbReference>
<dbReference type="CDD" id="cd22431">
    <property type="entry name" value="KH-I_RNaseY"/>
    <property type="match status" value="1"/>
</dbReference>
<dbReference type="Proteomes" id="UP000176923">
    <property type="component" value="Unassembled WGS sequence"/>
</dbReference>
<dbReference type="Pfam" id="PF01966">
    <property type="entry name" value="HD"/>
    <property type="match status" value="1"/>
</dbReference>
<dbReference type="GO" id="GO:0016787">
    <property type="term" value="F:hydrolase activity"/>
    <property type="evidence" value="ECO:0007669"/>
    <property type="project" value="UniProtKB-KW"/>
</dbReference>
<dbReference type="InterPro" id="IPR017705">
    <property type="entry name" value="Ribonuclease_Y"/>
</dbReference>
<dbReference type="EMBL" id="MFJL01000040">
    <property type="protein sequence ID" value="OGG12878.1"/>
    <property type="molecule type" value="Genomic_DNA"/>
</dbReference>
<evidence type="ECO:0000313" key="10">
    <source>
        <dbReference type="Proteomes" id="UP000176923"/>
    </source>
</evidence>
<dbReference type="AlphaFoldDB" id="A0A1F5ZK75"/>
<dbReference type="GO" id="GO:0004521">
    <property type="term" value="F:RNA endonuclease activity"/>
    <property type="evidence" value="ECO:0007669"/>
    <property type="project" value="UniProtKB-UniRule"/>
</dbReference>
<dbReference type="InterPro" id="IPR004087">
    <property type="entry name" value="KH_dom"/>
</dbReference>
<gene>
    <name evidence="5" type="primary">rny</name>
    <name evidence="9" type="ORF">A3D77_07960</name>
</gene>
<dbReference type="NCBIfam" id="TIGR03319">
    <property type="entry name" value="RNase_Y"/>
    <property type="match status" value="1"/>
</dbReference>
<protein>
    <recommendedName>
        <fullName evidence="5 6">Ribonuclease Y</fullName>
        <shortName evidence="5">RNase Y</shortName>
        <ecNumber evidence="5 6">3.1.-.-</ecNumber>
    </recommendedName>
</protein>
<dbReference type="NCBIfam" id="TIGR00277">
    <property type="entry name" value="HDIG"/>
    <property type="match status" value="1"/>
</dbReference>
<dbReference type="SUPFAM" id="SSF109604">
    <property type="entry name" value="HD-domain/PDEase-like"/>
    <property type="match status" value="1"/>
</dbReference>
<dbReference type="GO" id="GO:0003723">
    <property type="term" value="F:RNA binding"/>
    <property type="evidence" value="ECO:0007669"/>
    <property type="project" value="UniProtKB-UniRule"/>
</dbReference>
<dbReference type="Gene3D" id="1.10.3210.10">
    <property type="entry name" value="Hypothetical protein af1432"/>
    <property type="match status" value="1"/>
</dbReference>
<dbReference type="SMART" id="SM00322">
    <property type="entry name" value="KH"/>
    <property type="match status" value="1"/>
</dbReference>
<keyword evidence="2 5" id="KW-0255">Endonuclease</keyword>
<dbReference type="CDD" id="cd00077">
    <property type="entry name" value="HDc"/>
    <property type="match status" value="1"/>
</dbReference>
<evidence type="ECO:0000313" key="9">
    <source>
        <dbReference type="EMBL" id="OGG12878.1"/>
    </source>
</evidence>
<evidence type="ECO:0000256" key="3">
    <source>
        <dbReference type="ARBA" id="ARBA00022801"/>
    </source>
</evidence>
<dbReference type="PROSITE" id="PS51831">
    <property type="entry name" value="HD"/>
    <property type="match status" value="1"/>
</dbReference>
<evidence type="ECO:0000256" key="6">
    <source>
        <dbReference type="NCBIfam" id="TIGR03319"/>
    </source>
</evidence>
<comment type="caution">
    <text evidence="9">The sequence shown here is derived from an EMBL/GenBank/DDBJ whole genome shotgun (WGS) entry which is preliminary data.</text>
</comment>
<dbReference type="HAMAP" id="MF_00335">
    <property type="entry name" value="RNase_Y"/>
    <property type="match status" value="1"/>
</dbReference>